<dbReference type="AlphaFoldDB" id="A0A6G4AUD5"/>
<dbReference type="InterPro" id="IPR036890">
    <property type="entry name" value="HATPase_C_sf"/>
</dbReference>
<dbReference type="GO" id="GO:0004674">
    <property type="term" value="F:protein serine/threonine kinase activity"/>
    <property type="evidence" value="ECO:0007669"/>
    <property type="project" value="UniProtKB-KW"/>
</dbReference>
<name>A0A6G4AUD5_9ACTN</name>
<dbReference type="InterPro" id="IPR050267">
    <property type="entry name" value="Anti-sigma-factor_SerPK"/>
</dbReference>
<dbReference type="Proteomes" id="UP000476310">
    <property type="component" value="Unassembled WGS sequence"/>
</dbReference>
<keyword evidence="3" id="KW-0067">ATP-binding</keyword>
<dbReference type="InterPro" id="IPR003594">
    <property type="entry name" value="HATPase_dom"/>
</dbReference>
<keyword evidence="1" id="KW-0723">Serine/threonine-protein kinase</keyword>
<accession>A0A6G4AUD5</accession>
<evidence type="ECO:0000313" key="4">
    <source>
        <dbReference type="Proteomes" id="UP000476310"/>
    </source>
</evidence>
<keyword evidence="1" id="KW-0418">Kinase</keyword>
<keyword evidence="4" id="KW-1185">Reference proteome</keyword>
<keyword evidence="1" id="KW-0808">Transferase</keyword>
<reference evidence="3" key="1">
    <citation type="submission" date="2020-02" db="EMBL/GenBank/DDBJ databases">
        <title>A new Streptomyces sp. for controlling soil-borne diseases.</title>
        <authorList>
            <person name="Li X."/>
            <person name="Tian Y."/>
            <person name="Gao K."/>
        </authorList>
    </citation>
    <scope>NUCLEOTIDE SEQUENCE [LARGE SCALE GENOMIC DNA]</scope>
    <source>
        <strain evidence="3">0250</strain>
    </source>
</reference>
<proteinExistence type="predicted"/>
<dbReference type="PANTHER" id="PTHR35526:SF3">
    <property type="entry name" value="ANTI-SIGMA-F FACTOR RSBW"/>
    <property type="match status" value="1"/>
</dbReference>
<protein>
    <submittedName>
        <fullName evidence="3">ATP-binding protein</fullName>
    </submittedName>
</protein>
<dbReference type="SUPFAM" id="SSF55874">
    <property type="entry name" value="ATPase domain of HSP90 chaperone/DNA topoisomerase II/histidine kinase"/>
    <property type="match status" value="1"/>
</dbReference>
<organism evidence="3 4">
    <name type="scientific">Streptomyces rhizosphaericus</name>
    <dbReference type="NCBI Taxonomy" id="114699"/>
    <lineage>
        <taxon>Bacteria</taxon>
        <taxon>Bacillati</taxon>
        <taxon>Actinomycetota</taxon>
        <taxon>Actinomycetes</taxon>
        <taxon>Kitasatosporales</taxon>
        <taxon>Streptomycetaceae</taxon>
        <taxon>Streptomyces</taxon>
        <taxon>Streptomyces violaceusniger group</taxon>
    </lineage>
</organism>
<dbReference type="Gene3D" id="3.30.565.10">
    <property type="entry name" value="Histidine kinase-like ATPase, C-terminal domain"/>
    <property type="match status" value="1"/>
</dbReference>
<feature type="domain" description="Histidine kinase/HSP90-like ATPase" evidence="2">
    <location>
        <begin position="18"/>
        <end position="110"/>
    </location>
</feature>
<dbReference type="RefSeq" id="WP_164436309.1">
    <property type="nucleotide sequence ID" value="NZ_JAAIKT010000102.1"/>
</dbReference>
<dbReference type="GO" id="GO:0005524">
    <property type="term" value="F:ATP binding"/>
    <property type="evidence" value="ECO:0007669"/>
    <property type="project" value="UniProtKB-KW"/>
</dbReference>
<dbReference type="EMBL" id="JAAIKT010000102">
    <property type="protein sequence ID" value="NEW77086.1"/>
    <property type="molecule type" value="Genomic_DNA"/>
</dbReference>
<keyword evidence="3" id="KW-0547">Nucleotide-binding</keyword>
<gene>
    <name evidence="3" type="ORF">G4H13_43850</name>
</gene>
<sequence length="149" mass="16007">MSQVQRVIALINDEKAPREARRAVRHALFAWEYGEGVADVATLLASELVTNAIRHAPDSIRVKVRFAIRGEVLAIEVHDESPAMPVWKAAAVDAESGRGLGIIDAVAAEHGGRCGFRPDAHGKWVFVTLKVPPVPKHVHARELAGSGAA</sequence>
<evidence type="ECO:0000313" key="3">
    <source>
        <dbReference type="EMBL" id="NEW77086.1"/>
    </source>
</evidence>
<dbReference type="Pfam" id="PF13581">
    <property type="entry name" value="HATPase_c_2"/>
    <property type="match status" value="1"/>
</dbReference>
<dbReference type="CDD" id="cd16936">
    <property type="entry name" value="HATPase_RsbW-like"/>
    <property type="match status" value="1"/>
</dbReference>
<comment type="caution">
    <text evidence="3">The sequence shown here is derived from an EMBL/GenBank/DDBJ whole genome shotgun (WGS) entry which is preliminary data.</text>
</comment>
<evidence type="ECO:0000256" key="1">
    <source>
        <dbReference type="ARBA" id="ARBA00022527"/>
    </source>
</evidence>
<dbReference type="PANTHER" id="PTHR35526">
    <property type="entry name" value="ANTI-SIGMA-F FACTOR RSBW-RELATED"/>
    <property type="match status" value="1"/>
</dbReference>
<evidence type="ECO:0000259" key="2">
    <source>
        <dbReference type="Pfam" id="PF13581"/>
    </source>
</evidence>